<keyword evidence="2" id="KW-0805">Transcription regulation</keyword>
<name>A0A2C9U9B6_MANES</name>
<comment type="subcellular location">
    <subcellularLocation>
        <location evidence="1">Nucleus</location>
    </subcellularLocation>
</comment>
<evidence type="ECO:0000256" key="4">
    <source>
        <dbReference type="ARBA" id="ARBA00023242"/>
    </source>
</evidence>
<proteinExistence type="predicted"/>
<dbReference type="PANTHER" id="PTHR46338:SF13">
    <property type="entry name" value="TRANSCRIPTION INITIATION FACTOR TFIID SUBUNIT 8-LIKE"/>
    <property type="match status" value="1"/>
</dbReference>
<dbReference type="InterPro" id="IPR009072">
    <property type="entry name" value="Histone-fold"/>
</dbReference>
<accession>A0A2C9U9B6</accession>
<organism evidence="7 8">
    <name type="scientific">Manihot esculenta</name>
    <name type="common">Cassava</name>
    <name type="synonym">Jatropha manihot</name>
    <dbReference type="NCBI Taxonomy" id="3983"/>
    <lineage>
        <taxon>Eukaryota</taxon>
        <taxon>Viridiplantae</taxon>
        <taxon>Streptophyta</taxon>
        <taxon>Embryophyta</taxon>
        <taxon>Tracheophyta</taxon>
        <taxon>Spermatophyta</taxon>
        <taxon>Magnoliopsida</taxon>
        <taxon>eudicotyledons</taxon>
        <taxon>Gunneridae</taxon>
        <taxon>Pentapetalae</taxon>
        <taxon>rosids</taxon>
        <taxon>fabids</taxon>
        <taxon>Malpighiales</taxon>
        <taxon>Euphorbiaceae</taxon>
        <taxon>Crotonoideae</taxon>
        <taxon>Manihoteae</taxon>
        <taxon>Manihot</taxon>
    </lineage>
</organism>
<evidence type="ECO:0000256" key="5">
    <source>
        <dbReference type="SAM" id="MobiDB-lite"/>
    </source>
</evidence>
<evidence type="ECO:0000256" key="2">
    <source>
        <dbReference type="ARBA" id="ARBA00023015"/>
    </source>
</evidence>
<dbReference type="STRING" id="3983.A0A2C9U9B6"/>
<dbReference type="InterPro" id="IPR006565">
    <property type="entry name" value="BTP"/>
</dbReference>
<sequence length="244" mass="27168">MKPKPKQKKPQTHSPIAADSSNDFAFQLTKIAVSQICQSLGFKSTQLSALENLTQVTTLYLKTLAKAATSYSNASNRTQSNVFDIVNALHDIYSIRGFTGGSTIDKSNSLLSSCVSNDLSVFVHSTKEIPFFKAILREGNTISPRRSWNLKGTHIPMWLPEFPDEKSYVKCKENNGDERMGLWENSELERTSASGGTGNKEKKKIDDGGDLPAERGRVRFRIGQVAKRNWVSRSRVDGSVFIEF</sequence>
<dbReference type="Gene3D" id="1.10.20.10">
    <property type="entry name" value="Histone, subunit A"/>
    <property type="match status" value="1"/>
</dbReference>
<dbReference type="GO" id="GO:0005669">
    <property type="term" value="C:transcription factor TFIID complex"/>
    <property type="evidence" value="ECO:0000318"/>
    <property type="project" value="GO_Central"/>
</dbReference>
<dbReference type="GO" id="GO:0046982">
    <property type="term" value="F:protein heterodimerization activity"/>
    <property type="evidence" value="ECO:0007669"/>
    <property type="project" value="InterPro"/>
</dbReference>
<evidence type="ECO:0000256" key="1">
    <source>
        <dbReference type="ARBA" id="ARBA00004123"/>
    </source>
</evidence>
<keyword evidence="4" id="KW-0539">Nucleus</keyword>
<dbReference type="SUPFAM" id="SSF47113">
    <property type="entry name" value="Histone-fold"/>
    <property type="match status" value="1"/>
</dbReference>
<feature type="region of interest" description="Disordered" evidence="5">
    <location>
        <begin position="185"/>
        <end position="210"/>
    </location>
</feature>
<dbReference type="PANTHER" id="PTHR46338">
    <property type="entry name" value="TRANSCRIPTION INITIATION FACTOR TFIID SUBUNIT 8"/>
    <property type="match status" value="1"/>
</dbReference>
<feature type="compositionally biased region" description="Basic and acidic residues" evidence="5">
    <location>
        <begin position="199"/>
        <end position="210"/>
    </location>
</feature>
<protein>
    <recommendedName>
        <fullName evidence="6">Bromodomain associated domain-containing protein</fullName>
    </recommendedName>
</protein>
<reference evidence="8" key="1">
    <citation type="journal article" date="2016" name="Nat. Biotechnol.">
        <title>Sequencing wild and cultivated cassava and related species reveals extensive interspecific hybridization and genetic diversity.</title>
        <authorList>
            <person name="Bredeson J.V."/>
            <person name="Lyons J.B."/>
            <person name="Prochnik S.E."/>
            <person name="Wu G.A."/>
            <person name="Ha C.M."/>
            <person name="Edsinger-Gonzales E."/>
            <person name="Grimwood J."/>
            <person name="Schmutz J."/>
            <person name="Rabbi I.Y."/>
            <person name="Egesi C."/>
            <person name="Nauluvula P."/>
            <person name="Lebot V."/>
            <person name="Ndunguru J."/>
            <person name="Mkamilo G."/>
            <person name="Bart R.S."/>
            <person name="Setter T.L."/>
            <person name="Gleadow R.M."/>
            <person name="Kulakow P."/>
            <person name="Ferguson M.E."/>
            <person name="Rounsley S."/>
            <person name="Rokhsar D.S."/>
        </authorList>
    </citation>
    <scope>NUCLEOTIDE SEQUENCE [LARGE SCALE GENOMIC DNA]</scope>
    <source>
        <strain evidence="8">cv. AM560-2</strain>
    </source>
</reference>
<dbReference type="AlphaFoldDB" id="A0A2C9U9B6"/>
<evidence type="ECO:0000313" key="8">
    <source>
        <dbReference type="Proteomes" id="UP000091857"/>
    </source>
</evidence>
<dbReference type="InterPro" id="IPR037818">
    <property type="entry name" value="TAF8"/>
</dbReference>
<keyword evidence="8" id="KW-1185">Reference proteome</keyword>
<dbReference type="Pfam" id="PF07524">
    <property type="entry name" value="Bromo_TP"/>
    <property type="match status" value="1"/>
</dbReference>
<dbReference type="GO" id="GO:0006366">
    <property type="term" value="P:transcription by RNA polymerase II"/>
    <property type="evidence" value="ECO:0000318"/>
    <property type="project" value="GO_Central"/>
</dbReference>
<gene>
    <name evidence="7" type="ORF">MANES_16G059100v8</name>
</gene>
<evidence type="ECO:0000256" key="3">
    <source>
        <dbReference type="ARBA" id="ARBA00023163"/>
    </source>
</evidence>
<dbReference type="Gramene" id="Manes.16G059100.1.v8.1">
    <property type="protein sequence ID" value="Manes.16G059100.1.v8.1.CDS.1"/>
    <property type="gene ID" value="Manes.16G059100.v8.1"/>
</dbReference>
<evidence type="ECO:0000313" key="7">
    <source>
        <dbReference type="EMBL" id="OAY26586.1"/>
    </source>
</evidence>
<dbReference type="SMART" id="SM00576">
    <property type="entry name" value="BTP"/>
    <property type="match status" value="1"/>
</dbReference>
<feature type="domain" description="Bromodomain associated" evidence="6">
    <location>
        <begin position="22"/>
        <end position="98"/>
    </location>
</feature>
<dbReference type="EMBL" id="CM004402">
    <property type="protein sequence ID" value="OAY26586.1"/>
    <property type="molecule type" value="Genomic_DNA"/>
</dbReference>
<dbReference type="Proteomes" id="UP000091857">
    <property type="component" value="Chromosome 16"/>
</dbReference>
<evidence type="ECO:0000259" key="6">
    <source>
        <dbReference type="SMART" id="SM00576"/>
    </source>
</evidence>
<dbReference type="OrthoDB" id="436852at2759"/>
<comment type="caution">
    <text evidence="7">The sequence shown here is derived from an EMBL/GenBank/DDBJ whole genome shotgun (WGS) entry which is preliminary data.</text>
</comment>
<keyword evidence="3" id="KW-0804">Transcription</keyword>